<feature type="domain" description="HTH iclR-type" evidence="4">
    <location>
        <begin position="6"/>
        <end position="67"/>
    </location>
</feature>
<dbReference type="SMART" id="SM00346">
    <property type="entry name" value="HTH_ICLR"/>
    <property type="match status" value="1"/>
</dbReference>
<dbReference type="PROSITE" id="PS51078">
    <property type="entry name" value="ICLR_ED"/>
    <property type="match status" value="1"/>
</dbReference>
<protein>
    <submittedName>
        <fullName evidence="6">IclR family transcriptional regulator</fullName>
    </submittedName>
</protein>
<dbReference type="PROSITE" id="PS51077">
    <property type="entry name" value="HTH_ICLR"/>
    <property type="match status" value="1"/>
</dbReference>
<evidence type="ECO:0000259" key="4">
    <source>
        <dbReference type="PROSITE" id="PS51077"/>
    </source>
</evidence>
<dbReference type="InterPro" id="IPR005471">
    <property type="entry name" value="Tscrpt_reg_IclR_N"/>
</dbReference>
<evidence type="ECO:0000313" key="6">
    <source>
        <dbReference type="EMBL" id="MDV6232060.1"/>
    </source>
</evidence>
<evidence type="ECO:0000256" key="3">
    <source>
        <dbReference type="ARBA" id="ARBA00023163"/>
    </source>
</evidence>
<dbReference type="InterPro" id="IPR029016">
    <property type="entry name" value="GAF-like_dom_sf"/>
</dbReference>
<evidence type="ECO:0000256" key="1">
    <source>
        <dbReference type="ARBA" id="ARBA00023015"/>
    </source>
</evidence>
<evidence type="ECO:0000256" key="2">
    <source>
        <dbReference type="ARBA" id="ARBA00023125"/>
    </source>
</evidence>
<accession>A0ABU4B0P1</accession>
<dbReference type="InterPro" id="IPR036388">
    <property type="entry name" value="WH-like_DNA-bd_sf"/>
</dbReference>
<gene>
    <name evidence="6" type="ORF">R3P95_16025</name>
</gene>
<keyword evidence="2" id="KW-0238">DNA-binding</keyword>
<dbReference type="SUPFAM" id="SSF46785">
    <property type="entry name" value="Winged helix' DNA-binding domain"/>
    <property type="match status" value="1"/>
</dbReference>
<evidence type="ECO:0000259" key="5">
    <source>
        <dbReference type="PROSITE" id="PS51078"/>
    </source>
</evidence>
<reference evidence="6 7" key="1">
    <citation type="submission" date="2023-10" db="EMBL/GenBank/DDBJ databases">
        <title>Development of a sustainable strategy for remediation of hydrocarbon-contaminated territories based on the waste exchange concept.</title>
        <authorList>
            <person name="Krivoruchko A."/>
        </authorList>
    </citation>
    <scope>NUCLEOTIDE SEQUENCE [LARGE SCALE GENOMIC DNA]</scope>
    <source>
        <strain evidence="6 7">IEGM 1322</strain>
    </source>
</reference>
<organism evidence="6 7">
    <name type="scientific">Rhodococcus cercidiphylli</name>
    <dbReference type="NCBI Taxonomy" id="489916"/>
    <lineage>
        <taxon>Bacteria</taxon>
        <taxon>Bacillati</taxon>
        <taxon>Actinomycetota</taxon>
        <taxon>Actinomycetes</taxon>
        <taxon>Mycobacteriales</taxon>
        <taxon>Nocardiaceae</taxon>
        <taxon>Rhodococcus</taxon>
    </lineage>
</organism>
<name>A0ABU4B0P1_9NOCA</name>
<evidence type="ECO:0000313" key="7">
    <source>
        <dbReference type="Proteomes" id="UP001185899"/>
    </source>
</evidence>
<dbReference type="Proteomes" id="UP001185899">
    <property type="component" value="Unassembled WGS sequence"/>
</dbReference>
<keyword evidence="1" id="KW-0805">Transcription regulation</keyword>
<dbReference type="RefSeq" id="WP_149407641.1">
    <property type="nucleotide sequence ID" value="NZ_JAWLKE010000006.1"/>
</dbReference>
<dbReference type="EMBL" id="JAWLKE010000006">
    <property type="protein sequence ID" value="MDV6232060.1"/>
    <property type="molecule type" value="Genomic_DNA"/>
</dbReference>
<dbReference type="Pfam" id="PF01614">
    <property type="entry name" value="IclR_C"/>
    <property type="match status" value="1"/>
</dbReference>
<dbReference type="Gene3D" id="1.10.10.10">
    <property type="entry name" value="Winged helix-like DNA-binding domain superfamily/Winged helix DNA-binding domain"/>
    <property type="match status" value="1"/>
</dbReference>
<dbReference type="InterPro" id="IPR050707">
    <property type="entry name" value="HTH_MetabolicPath_Reg"/>
</dbReference>
<dbReference type="InterPro" id="IPR036390">
    <property type="entry name" value="WH_DNA-bd_sf"/>
</dbReference>
<dbReference type="PANTHER" id="PTHR30136">
    <property type="entry name" value="HELIX-TURN-HELIX TRANSCRIPTIONAL REGULATOR, ICLR FAMILY"/>
    <property type="match status" value="1"/>
</dbReference>
<dbReference type="Gene3D" id="3.30.450.40">
    <property type="match status" value="1"/>
</dbReference>
<dbReference type="PANTHER" id="PTHR30136:SF24">
    <property type="entry name" value="HTH-TYPE TRANSCRIPTIONAL REPRESSOR ALLR"/>
    <property type="match status" value="1"/>
</dbReference>
<keyword evidence="3" id="KW-0804">Transcription</keyword>
<comment type="caution">
    <text evidence="6">The sequence shown here is derived from an EMBL/GenBank/DDBJ whole genome shotgun (WGS) entry which is preliminary data.</text>
</comment>
<keyword evidence="7" id="KW-1185">Reference proteome</keyword>
<dbReference type="InterPro" id="IPR014757">
    <property type="entry name" value="Tscrpt_reg_IclR_C"/>
</dbReference>
<feature type="domain" description="IclR-ED" evidence="5">
    <location>
        <begin position="68"/>
        <end position="249"/>
    </location>
</feature>
<dbReference type="Pfam" id="PF09339">
    <property type="entry name" value="HTH_IclR"/>
    <property type="match status" value="1"/>
</dbReference>
<dbReference type="SUPFAM" id="SSF55781">
    <property type="entry name" value="GAF domain-like"/>
    <property type="match status" value="1"/>
</dbReference>
<proteinExistence type="predicted"/>
<sequence length="253" mass="26901">MSESPVQSVDRAIEVLEYLADHGESGVQDVAAHLEVHKSTAFRLLSALEFRRLVEQPGERGKYRLGIGLIRLATSVSAQLDITRIARPILQELADTIGETVNIAVPDGNVTVNIDQVRGGSSIISHNWLGERSALHATSSGKALMAYDDSLLKAGVDGHLELFTANTITTKADLLDEIETVRATGIAYAREELEIGLNATAATIISYDGTAVGAITVSGPAYRLDEDRLTAAGSSVLEAAQRVSTLLGWSGHA</sequence>